<keyword evidence="1" id="KW-0328">Glycosyltransferase</keyword>
<protein>
    <submittedName>
        <fullName evidence="1">UDP-glucose--(Glucosyl)LPS alpha-1,2-glucosyltransferase</fullName>
        <ecNumber evidence="1">2.4.1.56</ecNumber>
    </submittedName>
</protein>
<dbReference type="GO" id="GO:0008917">
    <property type="term" value="F:lipopolysaccharide N-acetylglucosaminyltransferase activity"/>
    <property type="evidence" value="ECO:0007669"/>
    <property type="project" value="UniProtKB-EC"/>
</dbReference>
<dbReference type="AlphaFoldDB" id="A0A4Z0KQJ8"/>
<gene>
    <name evidence="1" type="ORF">C9F07_30755</name>
</gene>
<dbReference type="EMBL" id="PYKI01003070">
    <property type="protein sequence ID" value="TGD40451.1"/>
    <property type="molecule type" value="Genomic_DNA"/>
</dbReference>
<feature type="non-terminal residue" evidence="1">
    <location>
        <position position="1"/>
    </location>
</feature>
<keyword evidence="2" id="KW-1185">Reference proteome</keyword>
<accession>A0A4Z0KQJ8</accession>
<sequence length="51" mass="6022">SDSIINDFHRALAEMEGHQIAETAISLVFSKYSWENVAQRFEEQMKSWFDK</sequence>
<evidence type="ECO:0000313" key="2">
    <source>
        <dbReference type="Proteomes" id="UP000298196"/>
    </source>
</evidence>
<dbReference type="Proteomes" id="UP000298196">
    <property type="component" value="Unassembled WGS sequence"/>
</dbReference>
<name>A0A4Z0KQJ8_SALET</name>
<proteinExistence type="predicted"/>
<evidence type="ECO:0000313" key="1">
    <source>
        <dbReference type="EMBL" id="TGD40451.1"/>
    </source>
</evidence>
<dbReference type="EC" id="2.4.1.56" evidence="1"/>
<keyword evidence="1" id="KW-0808">Transferase</keyword>
<organism evidence="1 2">
    <name type="scientific">Salmonella enterica subsp. enterica serovar Poona</name>
    <dbReference type="NCBI Taxonomy" id="436295"/>
    <lineage>
        <taxon>Bacteria</taxon>
        <taxon>Pseudomonadati</taxon>
        <taxon>Pseudomonadota</taxon>
        <taxon>Gammaproteobacteria</taxon>
        <taxon>Enterobacterales</taxon>
        <taxon>Enterobacteriaceae</taxon>
        <taxon>Salmonella</taxon>
    </lineage>
</organism>
<comment type="caution">
    <text evidence="1">The sequence shown here is derived from an EMBL/GenBank/DDBJ whole genome shotgun (WGS) entry which is preliminary data.</text>
</comment>
<reference evidence="1 2" key="1">
    <citation type="submission" date="2018-03" db="EMBL/GenBank/DDBJ databases">
        <title>Non-Typhoidal Salmonella genome sequencing and assembly.</title>
        <authorList>
            <person name="Matchawe C."/>
        </authorList>
    </citation>
    <scope>NUCLEOTIDE SEQUENCE [LARGE SCALE GENOMIC DNA]</scope>
    <source>
        <strain evidence="1 2">22sa</strain>
    </source>
</reference>